<dbReference type="GO" id="GO:0005975">
    <property type="term" value="P:carbohydrate metabolic process"/>
    <property type="evidence" value="ECO:0007669"/>
    <property type="project" value="InterPro"/>
</dbReference>
<feature type="region of interest" description="Disordered" evidence="2">
    <location>
        <begin position="149"/>
        <end position="271"/>
    </location>
</feature>
<name>A0A0G4LRE5_VERLO</name>
<evidence type="ECO:0000313" key="4">
    <source>
        <dbReference type="EMBL" id="CRK24681.1"/>
    </source>
</evidence>
<dbReference type="Proteomes" id="UP000045706">
    <property type="component" value="Unassembled WGS sequence"/>
</dbReference>
<feature type="region of interest" description="Disordered" evidence="2">
    <location>
        <begin position="407"/>
        <end position="565"/>
    </location>
</feature>
<protein>
    <recommendedName>
        <fullName evidence="3">CBM1 domain-containing protein</fullName>
    </recommendedName>
</protein>
<feature type="compositionally biased region" description="Acidic residues" evidence="2">
    <location>
        <begin position="409"/>
        <end position="418"/>
    </location>
</feature>
<proteinExistence type="predicted"/>
<dbReference type="GO" id="GO:0030248">
    <property type="term" value="F:cellulose binding"/>
    <property type="evidence" value="ECO:0007669"/>
    <property type="project" value="InterPro"/>
</dbReference>
<evidence type="ECO:0000256" key="2">
    <source>
        <dbReference type="SAM" id="MobiDB-lite"/>
    </source>
</evidence>
<feature type="compositionally biased region" description="Low complexity" evidence="2">
    <location>
        <begin position="222"/>
        <end position="231"/>
    </location>
</feature>
<organism evidence="4 5">
    <name type="scientific">Verticillium longisporum</name>
    <name type="common">Verticillium dahliae var. longisporum</name>
    <dbReference type="NCBI Taxonomy" id="100787"/>
    <lineage>
        <taxon>Eukaryota</taxon>
        <taxon>Fungi</taxon>
        <taxon>Dikarya</taxon>
        <taxon>Ascomycota</taxon>
        <taxon>Pezizomycotina</taxon>
        <taxon>Sordariomycetes</taxon>
        <taxon>Hypocreomycetidae</taxon>
        <taxon>Glomerellales</taxon>
        <taxon>Plectosphaerellaceae</taxon>
        <taxon>Verticillium</taxon>
    </lineage>
</organism>
<dbReference type="InterPro" id="IPR000254">
    <property type="entry name" value="CBD"/>
</dbReference>
<dbReference type="PROSITE" id="PS51164">
    <property type="entry name" value="CBM1_2"/>
    <property type="match status" value="1"/>
</dbReference>
<dbReference type="AlphaFoldDB" id="A0A0G4LRE5"/>
<dbReference type="GO" id="GO:0005576">
    <property type="term" value="C:extracellular region"/>
    <property type="evidence" value="ECO:0007669"/>
    <property type="project" value="InterPro"/>
</dbReference>
<accession>A0A0G4LRE5</accession>
<feature type="compositionally biased region" description="Low complexity" evidence="2">
    <location>
        <begin position="506"/>
        <end position="554"/>
    </location>
</feature>
<feature type="domain" description="CBM1" evidence="3">
    <location>
        <begin position="364"/>
        <end position="400"/>
    </location>
</feature>
<feature type="compositionally biased region" description="Acidic residues" evidence="2">
    <location>
        <begin position="456"/>
        <end position="466"/>
    </location>
</feature>
<dbReference type="EMBL" id="CVQI01016668">
    <property type="protein sequence ID" value="CRK24681.1"/>
    <property type="molecule type" value="Genomic_DNA"/>
</dbReference>
<keyword evidence="1" id="KW-0732">Signal</keyword>
<evidence type="ECO:0000259" key="3">
    <source>
        <dbReference type="PROSITE" id="PS51164"/>
    </source>
</evidence>
<feature type="compositionally biased region" description="Basic and acidic residues" evidence="2">
    <location>
        <begin position="419"/>
        <end position="430"/>
    </location>
</feature>
<dbReference type="SUPFAM" id="SSF57180">
    <property type="entry name" value="Cellulose-binding domain"/>
    <property type="match status" value="1"/>
</dbReference>
<dbReference type="InterPro" id="IPR035971">
    <property type="entry name" value="CBD_sf"/>
</dbReference>
<feature type="compositionally biased region" description="Low complexity" evidence="2">
    <location>
        <begin position="470"/>
        <end position="486"/>
    </location>
</feature>
<evidence type="ECO:0000256" key="1">
    <source>
        <dbReference type="ARBA" id="ARBA00022729"/>
    </source>
</evidence>
<evidence type="ECO:0000313" key="5">
    <source>
        <dbReference type="Proteomes" id="UP000045706"/>
    </source>
</evidence>
<feature type="region of interest" description="Disordered" evidence="2">
    <location>
        <begin position="322"/>
        <end position="341"/>
    </location>
</feature>
<reference evidence="5" key="1">
    <citation type="submission" date="2015-05" db="EMBL/GenBank/DDBJ databases">
        <authorList>
            <person name="Fogelqvist Johan"/>
        </authorList>
    </citation>
    <scope>NUCLEOTIDE SEQUENCE [LARGE SCALE GENOMIC DNA]</scope>
</reference>
<gene>
    <name evidence="4" type="ORF">BN1723_003206</name>
</gene>
<dbReference type="SMART" id="SM00236">
    <property type="entry name" value="fCBD"/>
    <property type="match status" value="1"/>
</dbReference>
<feature type="compositionally biased region" description="Basic and acidic residues" evidence="2">
    <location>
        <begin position="203"/>
        <end position="219"/>
    </location>
</feature>
<sequence>MRLTEHPGPLMTQPLNRLQPWEIAASVEAVRSSTKTDPKATSKRPQTKIIQVRQFCGAPQSPCRHHAVVNTRPLHLTQPFRAASSLLVVFLGLCFTLTSLIRLSSGEDKSKTEEVKTDSAVGAAPVLVTEEVKQDAAAAVAAPAAITPSAPKVDDVPAASNPALHTAPTPVVTDGPSTTSTAVKSEPESVAPATEAKTETAAVEDKAEETKTVPTKEGEILPNGANAAAPAEPVKQTTQESPATPAKAEASGSTTTPSTSSQKGTEQKKKNRLSAFIGKLKSKTAVPSSLSLRRVFLMRRHPVPKHGPAVVLENRGALESTLSPQENKKHTPRGRGLVPEKNPVSMKTAVLFSISALSAYVVAAQAPLDAQCGGSGWTGETSCEAGSSCVAVDEWYSHCVRAVAVRQEEEQEQEEGGDAEEKKDKKKEEDAGQDSEQDSGRGSGDEETGGDAGNDGGDDASGEEAGGDTGNDNDSGNDTGNDSGNDTGDDSGNDDTPASTLQTVVTSAAPAASSNPDSGNNSGSGSDSGSADDTATPTDADSPSASASLSPGTPNLSGAPPSATS</sequence>
<dbReference type="Pfam" id="PF00734">
    <property type="entry name" value="CBM_1"/>
    <property type="match status" value="1"/>
</dbReference>
<feature type="compositionally biased region" description="Low complexity" evidence="2">
    <location>
        <begin position="251"/>
        <end position="264"/>
    </location>
</feature>